<keyword evidence="2" id="KW-1185">Reference proteome</keyword>
<dbReference type="Proteomes" id="UP000838756">
    <property type="component" value="Unassembled WGS sequence"/>
</dbReference>
<dbReference type="EMBL" id="CAKXAJ010026164">
    <property type="protein sequence ID" value="CAH2260308.1"/>
    <property type="molecule type" value="Genomic_DNA"/>
</dbReference>
<comment type="caution">
    <text evidence="1">The sequence shown here is derived from an EMBL/GenBank/DDBJ whole genome shotgun (WGS) entry which is preliminary data.</text>
</comment>
<proteinExistence type="predicted"/>
<gene>
    <name evidence="1" type="primary">jg2362</name>
    <name evidence="1" type="ORF">PAEG_LOCUS23699</name>
</gene>
<protein>
    <submittedName>
        <fullName evidence="1">Jg2362 protein</fullName>
    </submittedName>
</protein>
<name>A0A8S4SJ40_9NEOP</name>
<dbReference type="OrthoDB" id="7478539at2759"/>
<sequence>MSRAHSSEKGWTLGSQGAGMAAPNWCWNGNPEQTVNAALVGPEEVDERHRMSRWALLETSGPRPWILELPTKGLCPEVDEGMTNEI</sequence>
<organism evidence="1 2">
    <name type="scientific">Pararge aegeria aegeria</name>
    <dbReference type="NCBI Taxonomy" id="348720"/>
    <lineage>
        <taxon>Eukaryota</taxon>
        <taxon>Metazoa</taxon>
        <taxon>Ecdysozoa</taxon>
        <taxon>Arthropoda</taxon>
        <taxon>Hexapoda</taxon>
        <taxon>Insecta</taxon>
        <taxon>Pterygota</taxon>
        <taxon>Neoptera</taxon>
        <taxon>Endopterygota</taxon>
        <taxon>Lepidoptera</taxon>
        <taxon>Glossata</taxon>
        <taxon>Ditrysia</taxon>
        <taxon>Papilionoidea</taxon>
        <taxon>Nymphalidae</taxon>
        <taxon>Satyrinae</taxon>
        <taxon>Satyrini</taxon>
        <taxon>Parargina</taxon>
        <taxon>Pararge</taxon>
    </lineage>
</organism>
<reference evidence="1" key="1">
    <citation type="submission" date="2022-03" db="EMBL/GenBank/DDBJ databases">
        <authorList>
            <person name="Lindestad O."/>
        </authorList>
    </citation>
    <scope>NUCLEOTIDE SEQUENCE</scope>
</reference>
<dbReference type="AlphaFoldDB" id="A0A8S4SJ40"/>
<evidence type="ECO:0000313" key="2">
    <source>
        <dbReference type="Proteomes" id="UP000838756"/>
    </source>
</evidence>
<accession>A0A8S4SJ40</accession>
<evidence type="ECO:0000313" key="1">
    <source>
        <dbReference type="EMBL" id="CAH2260308.1"/>
    </source>
</evidence>